<dbReference type="SUPFAM" id="SSF47413">
    <property type="entry name" value="lambda repressor-like DNA-binding domains"/>
    <property type="match status" value="1"/>
</dbReference>
<accession>A0A2K2FQM5</accession>
<dbReference type="RefSeq" id="WP_103080207.1">
    <property type="nucleotide sequence ID" value="NZ_CP021850.1"/>
</dbReference>
<dbReference type="EMBL" id="NIOJ01000004">
    <property type="protein sequence ID" value="PNU01079.1"/>
    <property type="molecule type" value="Genomic_DNA"/>
</dbReference>
<evidence type="ECO:0000256" key="4">
    <source>
        <dbReference type="ARBA" id="ARBA00023163"/>
    </source>
</evidence>
<comment type="caution">
    <text evidence="6">The sequence shown here is derived from an EMBL/GenBank/DDBJ whole genome shotgun (WGS) entry which is preliminary data.</text>
</comment>
<dbReference type="AlphaFoldDB" id="A0A2K2FQM5"/>
<dbReference type="CDD" id="cd01392">
    <property type="entry name" value="HTH_LacI"/>
    <property type="match status" value="1"/>
</dbReference>
<evidence type="ECO:0000313" key="6">
    <source>
        <dbReference type="EMBL" id="PNU01079.1"/>
    </source>
</evidence>
<dbReference type="InterPro" id="IPR001761">
    <property type="entry name" value="Peripla_BP/Lac1_sug-bd_dom"/>
</dbReference>
<keyword evidence="1" id="KW-0678">Repressor</keyword>
<dbReference type="GO" id="GO:0000976">
    <property type="term" value="F:transcription cis-regulatory region binding"/>
    <property type="evidence" value="ECO:0007669"/>
    <property type="project" value="TreeGrafter"/>
</dbReference>
<keyword evidence="7" id="KW-1185">Reference proteome</keyword>
<gene>
    <name evidence="6" type="ORF">CDQ84_02830</name>
</gene>
<dbReference type="Pfam" id="PF00532">
    <property type="entry name" value="Peripla_BP_1"/>
    <property type="match status" value="1"/>
</dbReference>
<keyword evidence="4" id="KW-0804">Transcription</keyword>
<name>A0A2K2FQM5_9CLOT</name>
<evidence type="ECO:0000256" key="1">
    <source>
        <dbReference type="ARBA" id="ARBA00022491"/>
    </source>
</evidence>
<dbReference type="Pfam" id="PF00356">
    <property type="entry name" value="LacI"/>
    <property type="match status" value="1"/>
</dbReference>
<evidence type="ECO:0000259" key="5">
    <source>
        <dbReference type="PROSITE" id="PS50932"/>
    </source>
</evidence>
<evidence type="ECO:0000313" key="7">
    <source>
        <dbReference type="Proteomes" id="UP000236151"/>
    </source>
</evidence>
<dbReference type="SUPFAM" id="SSF53822">
    <property type="entry name" value="Periplasmic binding protein-like I"/>
    <property type="match status" value="1"/>
</dbReference>
<dbReference type="InterPro" id="IPR000843">
    <property type="entry name" value="HTH_LacI"/>
</dbReference>
<dbReference type="GO" id="GO:0003700">
    <property type="term" value="F:DNA-binding transcription factor activity"/>
    <property type="evidence" value="ECO:0007669"/>
    <property type="project" value="TreeGrafter"/>
</dbReference>
<dbReference type="PROSITE" id="PS00356">
    <property type="entry name" value="HTH_LACI_1"/>
    <property type="match status" value="1"/>
</dbReference>
<dbReference type="OrthoDB" id="369222at2"/>
<evidence type="ECO:0000256" key="3">
    <source>
        <dbReference type="ARBA" id="ARBA00023125"/>
    </source>
</evidence>
<sequence length="337" mass="37505">MDFSYPKVTITDIANKANVSITTVSRVLNGNPAVSKKTRKKVEKIIEEMGYIPNALARGLVNNSSNTIGLIVSDITNSFFADVIQGIESVLSSYGISVFLCNTGYSREKEDSYILQMLSKRVDGLIIFSTYANHEDTIRKAKEIVPIVTVQSSFDGVDCINTTDEKGAYDAVSYMIKCGHKHIAFLTYGYDNTTILDRKKGYIRALEDNGIPVDEKLIISSEFKPNCGYHMTQELLDKAPYVTAIFAYNDQIALGVYLCLQKRGLRIPEDISVVGYDDTELATLVNPSLTTVGQPRKEMGTSAAELLVKRIRERKSFIPQTVLLPTTLIERESVRKL</sequence>
<dbReference type="Gene3D" id="3.40.50.2300">
    <property type="match status" value="2"/>
</dbReference>
<feature type="domain" description="HTH lacI-type" evidence="5">
    <location>
        <begin position="8"/>
        <end position="62"/>
    </location>
</feature>
<dbReference type="CDD" id="cd06267">
    <property type="entry name" value="PBP1_LacI_sugar_binding-like"/>
    <property type="match status" value="1"/>
</dbReference>
<dbReference type="InterPro" id="IPR028082">
    <property type="entry name" value="Peripla_BP_I"/>
</dbReference>
<reference evidence="6 7" key="1">
    <citation type="submission" date="2017-06" db="EMBL/GenBank/DDBJ databases">
        <title>Investigating the central metabolism of Clostridium thermosuccinogenes.</title>
        <authorList>
            <person name="Koendjbiharie J.G."/>
            <person name="van Kranenburg R."/>
        </authorList>
    </citation>
    <scope>NUCLEOTIDE SEQUENCE [LARGE SCALE GENOMIC DNA]</scope>
    <source>
        <strain evidence="6 7">DSM 5806</strain>
    </source>
</reference>
<dbReference type="SMART" id="SM00354">
    <property type="entry name" value="HTH_LACI"/>
    <property type="match status" value="1"/>
</dbReference>
<proteinExistence type="predicted"/>
<organism evidence="6 7">
    <name type="scientific">Clostridium thermosuccinogenes</name>
    <dbReference type="NCBI Taxonomy" id="84032"/>
    <lineage>
        <taxon>Bacteria</taxon>
        <taxon>Bacillati</taxon>
        <taxon>Bacillota</taxon>
        <taxon>Clostridia</taxon>
        <taxon>Eubacteriales</taxon>
        <taxon>Clostridiaceae</taxon>
        <taxon>Clostridium</taxon>
    </lineage>
</organism>
<dbReference type="PROSITE" id="PS50932">
    <property type="entry name" value="HTH_LACI_2"/>
    <property type="match status" value="1"/>
</dbReference>
<dbReference type="PRINTS" id="PR00036">
    <property type="entry name" value="HTHLACI"/>
</dbReference>
<evidence type="ECO:0000256" key="2">
    <source>
        <dbReference type="ARBA" id="ARBA00023015"/>
    </source>
</evidence>
<dbReference type="InterPro" id="IPR010982">
    <property type="entry name" value="Lambda_DNA-bd_dom_sf"/>
</dbReference>
<dbReference type="Gene3D" id="1.10.260.40">
    <property type="entry name" value="lambda repressor-like DNA-binding domains"/>
    <property type="match status" value="1"/>
</dbReference>
<keyword evidence="3" id="KW-0238">DNA-binding</keyword>
<dbReference type="PANTHER" id="PTHR30146:SF148">
    <property type="entry name" value="HTH-TYPE TRANSCRIPTIONAL REPRESSOR PURR-RELATED"/>
    <property type="match status" value="1"/>
</dbReference>
<dbReference type="Proteomes" id="UP000236151">
    <property type="component" value="Unassembled WGS sequence"/>
</dbReference>
<protein>
    <recommendedName>
        <fullName evidence="5">HTH lacI-type domain-containing protein</fullName>
    </recommendedName>
</protein>
<dbReference type="PANTHER" id="PTHR30146">
    <property type="entry name" value="LACI-RELATED TRANSCRIPTIONAL REPRESSOR"/>
    <property type="match status" value="1"/>
</dbReference>
<keyword evidence="2" id="KW-0805">Transcription regulation</keyword>
<dbReference type="KEGG" id="cthd:CDO33_05855"/>